<gene>
    <name evidence="1" type="ORF">ARMSODRAFT_349779</name>
</gene>
<evidence type="ECO:0000313" key="2">
    <source>
        <dbReference type="Proteomes" id="UP000218334"/>
    </source>
</evidence>
<proteinExistence type="predicted"/>
<dbReference type="EMBL" id="KZ293440">
    <property type="protein sequence ID" value="PBK66522.1"/>
    <property type="molecule type" value="Genomic_DNA"/>
</dbReference>
<reference evidence="2" key="1">
    <citation type="journal article" date="2017" name="Nat. Ecol. Evol.">
        <title>Genome expansion and lineage-specific genetic innovations in the forest pathogenic fungi Armillaria.</title>
        <authorList>
            <person name="Sipos G."/>
            <person name="Prasanna A.N."/>
            <person name="Walter M.C."/>
            <person name="O'Connor E."/>
            <person name="Balint B."/>
            <person name="Krizsan K."/>
            <person name="Kiss B."/>
            <person name="Hess J."/>
            <person name="Varga T."/>
            <person name="Slot J."/>
            <person name="Riley R."/>
            <person name="Boka B."/>
            <person name="Rigling D."/>
            <person name="Barry K."/>
            <person name="Lee J."/>
            <person name="Mihaltcheva S."/>
            <person name="LaButti K."/>
            <person name="Lipzen A."/>
            <person name="Waldron R."/>
            <person name="Moloney N.M."/>
            <person name="Sperisen C."/>
            <person name="Kredics L."/>
            <person name="Vagvoelgyi C."/>
            <person name="Patrignani A."/>
            <person name="Fitzpatrick D."/>
            <person name="Nagy I."/>
            <person name="Doyle S."/>
            <person name="Anderson J.B."/>
            <person name="Grigoriev I.V."/>
            <person name="Gueldener U."/>
            <person name="Muensterkoetter M."/>
            <person name="Nagy L.G."/>
        </authorList>
    </citation>
    <scope>NUCLEOTIDE SEQUENCE [LARGE SCALE GENOMIC DNA]</scope>
    <source>
        <strain evidence="2">28-4</strain>
    </source>
</reference>
<accession>A0A2H3BHK9</accession>
<dbReference type="Proteomes" id="UP000218334">
    <property type="component" value="Unassembled WGS sequence"/>
</dbReference>
<dbReference type="AlphaFoldDB" id="A0A2H3BHK9"/>
<name>A0A2H3BHK9_9AGAR</name>
<organism evidence="1 2">
    <name type="scientific">Armillaria solidipes</name>
    <dbReference type="NCBI Taxonomy" id="1076256"/>
    <lineage>
        <taxon>Eukaryota</taxon>
        <taxon>Fungi</taxon>
        <taxon>Dikarya</taxon>
        <taxon>Basidiomycota</taxon>
        <taxon>Agaricomycotina</taxon>
        <taxon>Agaricomycetes</taxon>
        <taxon>Agaricomycetidae</taxon>
        <taxon>Agaricales</taxon>
        <taxon>Marasmiineae</taxon>
        <taxon>Physalacriaceae</taxon>
        <taxon>Armillaria</taxon>
    </lineage>
</organism>
<evidence type="ECO:0000313" key="1">
    <source>
        <dbReference type="EMBL" id="PBK66522.1"/>
    </source>
</evidence>
<sequence length="161" mass="18066">MAAEAPRTRISEHATVMCRNVDDKSFTTRNDENQFPDDECLDVIHHRQIDLSLIDPVYSLANLLGAVFRVKNSLQDASYPSLHKFTSTVYWGEPFSAFEKIIAGDCAGSQLFPRSLAHRNKGLFCSCQFNAQGTKFTAKHRSQLKVSTGIGRAILYRPTQL</sequence>
<protein>
    <submittedName>
        <fullName evidence="1">Uncharacterized protein</fullName>
    </submittedName>
</protein>
<keyword evidence="2" id="KW-1185">Reference proteome</keyword>